<dbReference type="SMART" id="SM00283">
    <property type="entry name" value="MA"/>
    <property type="match status" value="1"/>
</dbReference>
<evidence type="ECO:0000259" key="2">
    <source>
        <dbReference type="PROSITE" id="PS50111"/>
    </source>
</evidence>
<dbReference type="PRINTS" id="PR00260">
    <property type="entry name" value="CHEMTRNSDUCR"/>
</dbReference>
<dbReference type="PROSITE" id="PS50113">
    <property type="entry name" value="PAC"/>
    <property type="match status" value="2"/>
</dbReference>
<reference evidence="4 5" key="1">
    <citation type="submission" date="2017-08" db="EMBL/GenBank/DDBJ databases">
        <title>Infants hospitalized years apart are colonized by the same room-sourced microbial strains.</title>
        <authorList>
            <person name="Brooks B."/>
            <person name="Olm M.R."/>
            <person name="Firek B.A."/>
            <person name="Baker R."/>
            <person name="Thomas B.C."/>
            <person name="Morowitz M.J."/>
            <person name="Banfield J.F."/>
        </authorList>
    </citation>
    <scope>NUCLEOTIDE SEQUENCE [LARGE SCALE GENOMIC DNA]</scope>
    <source>
        <strain evidence="4">S2_006_000_R2_64</strain>
    </source>
</reference>
<dbReference type="AlphaFoldDB" id="A0A2W5FL73"/>
<dbReference type="PANTHER" id="PTHR24422:SF10">
    <property type="entry name" value="CHEMOTAXIS PROTEIN METHYLTRANSFERASE 2"/>
    <property type="match status" value="1"/>
</dbReference>
<dbReference type="SMART" id="SM00091">
    <property type="entry name" value="PAS"/>
    <property type="match status" value="2"/>
</dbReference>
<dbReference type="EMBL" id="QFOT01000018">
    <property type="protein sequence ID" value="PZP56681.1"/>
    <property type="molecule type" value="Genomic_DNA"/>
</dbReference>
<dbReference type="InterPro" id="IPR050903">
    <property type="entry name" value="Bact_Chemotaxis_MeTrfase"/>
</dbReference>
<dbReference type="GO" id="GO:0006935">
    <property type="term" value="P:chemotaxis"/>
    <property type="evidence" value="ECO:0007669"/>
    <property type="project" value="InterPro"/>
</dbReference>
<dbReference type="InterPro" id="IPR035965">
    <property type="entry name" value="PAS-like_dom_sf"/>
</dbReference>
<evidence type="ECO:0000256" key="1">
    <source>
        <dbReference type="PROSITE-ProRule" id="PRU00284"/>
    </source>
</evidence>
<feature type="domain" description="Methyl-accepting transducer" evidence="2">
    <location>
        <begin position="253"/>
        <end position="489"/>
    </location>
</feature>
<dbReference type="GO" id="GO:0007165">
    <property type="term" value="P:signal transduction"/>
    <property type="evidence" value="ECO:0007669"/>
    <property type="project" value="UniProtKB-KW"/>
</dbReference>
<dbReference type="GO" id="GO:0004888">
    <property type="term" value="F:transmembrane signaling receptor activity"/>
    <property type="evidence" value="ECO:0007669"/>
    <property type="project" value="InterPro"/>
</dbReference>
<dbReference type="Pfam" id="PF08447">
    <property type="entry name" value="PAS_3"/>
    <property type="match status" value="2"/>
</dbReference>
<dbReference type="NCBIfam" id="TIGR00229">
    <property type="entry name" value="sensory_box"/>
    <property type="match status" value="2"/>
</dbReference>
<dbReference type="CDD" id="cd00130">
    <property type="entry name" value="PAS"/>
    <property type="match status" value="2"/>
</dbReference>
<evidence type="ECO:0000259" key="3">
    <source>
        <dbReference type="PROSITE" id="PS50113"/>
    </source>
</evidence>
<feature type="domain" description="PAC" evidence="3">
    <location>
        <begin position="85"/>
        <end position="137"/>
    </location>
</feature>
<comment type="caution">
    <text evidence="4">The sequence shown here is derived from an EMBL/GenBank/DDBJ whole genome shotgun (WGS) entry which is preliminary data.</text>
</comment>
<dbReference type="InterPro" id="IPR001610">
    <property type="entry name" value="PAC"/>
</dbReference>
<sequence length="490" mass="53169">MFRSNSSISGQISNSKLAALDKSQAIIQFKPDGTIETANENFLSAVGYKLDEIKGQHHRMFVDPTESSGPEYLKFWDALREGKFQQAEYRRFGKGGREIWIQATYNPLRDEKGQVFAIVKFASDITEQKRKSLEDDSLLAALDRSMAVIHFNMDGTIIKANANFLGATGYALEEITGRHHSIFVDPAYKNSQEYVDFWQSLGRGEFQAAQYKRYNKQGQEIWIEASYNPVFDSEGKPFKVVKFATDITKQVNAVQKVIKDISEMDVAIGSVSNRASEAAAQANESSQNVSTVASAVEEMNASVAEITNSMNFSMKAVTVAIGQTEEADQSVHCLEKAASAMNGIVEMIQTIAGQINLLSLNATIESARAGEAGKGFAVVAGEVKNLAKQAADATDRISTEIGEVQNISKTVVKSLSEIKSSIKAVENYVSSTASAVEEQSAVSLSISHTMQATSVAAQLISEGMGDISSASLQASVLGRSVRSEAESLRK</sequence>
<accession>A0A2W5FL73</accession>
<dbReference type="InterPro" id="IPR000700">
    <property type="entry name" value="PAS-assoc_C"/>
</dbReference>
<dbReference type="InterPro" id="IPR000014">
    <property type="entry name" value="PAS"/>
</dbReference>
<dbReference type="SUPFAM" id="SSF55785">
    <property type="entry name" value="PYP-like sensor domain (PAS domain)"/>
    <property type="match status" value="2"/>
</dbReference>
<evidence type="ECO:0000313" key="5">
    <source>
        <dbReference type="Proteomes" id="UP000249739"/>
    </source>
</evidence>
<dbReference type="GO" id="GO:0016020">
    <property type="term" value="C:membrane"/>
    <property type="evidence" value="ECO:0007669"/>
    <property type="project" value="InterPro"/>
</dbReference>
<dbReference type="Gene3D" id="3.30.450.20">
    <property type="entry name" value="PAS domain"/>
    <property type="match status" value="2"/>
</dbReference>
<dbReference type="InterPro" id="IPR004089">
    <property type="entry name" value="MCPsignal_dom"/>
</dbReference>
<dbReference type="Gene3D" id="1.10.287.950">
    <property type="entry name" value="Methyl-accepting chemotaxis protein"/>
    <property type="match status" value="1"/>
</dbReference>
<organism evidence="4 5">
    <name type="scientific">Micavibrio aeruginosavorus</name>
    <dbReference type="NCBI Taxonomy" id="349221"/>
    <lineage>
        <taxon>Bacteria</taxon>
        <taxon>Pseudomonadati</taxon>
        <taxon>Bdellovibrionota</taxon>
        <taxon>Bdellovibrionia</taxon>
        <taxon>Bdellovibrionales</taxon>
        <taxon>Pseudobdellovibrionaceae</taxon>
        <taxon>Micavibrio</taxon>
    </lineage>
</organism>
<proteinExistence type="predicted"/>
<dbReference type="Proteomes" id="UP000249739">
    <property type="component" value="Unassembled WGS sequence"/>
</dbReference>
<dbReference type="SMART" id="SM00086">
    <property type="entry name" value="PAC"/>
    <property type="match status" value="2"/>
</dbReference>
<gene>
    <name evidence="4" type="ORF">DI586_02905</name>
</gene>
<protein>
    <submittedName>
        <fullName evidence="4">Chemotaxis protein</fullName>
    </submittedName>
</protein>
<dbReference type="SUPFAM" id="SSF58104">
    <property type="entry name" value="Methyl-accepting chemotaxis protein (MCP) signaling domain"/>
    <property type="match status" value="1"/>
</dbReference>
<dbReference type="PROSITE" id="PS50111">
    <property type="entry name" value="CHEMOTAXIS_TRANSDUC_2"/>
    <property type="match status" value="1"/>
</dbReference>
<dbReference type="Pfam" id="PF00015">
    <property type="entry name" value="MCPsignal"/>
    <property type="match status" value="1"/>
</dbReference>
<name>A0A2W5FL73_9BACT</name>
<evidence type="ECO:0000313" key="4">
    <source>
        <dbReference type="EMBL" id="PZP56681.1"/>
    </source>
</evidence>
<dbReference type="InterPro" id="IPR013655">
    <property type="entry name" value="PAS_fold_3"/>
</dbReference>
<dbReference type="InterPro" id="IPR004090">
    <property type="entry name" value="Chemotax_Me-accpt_rcpt"/>
</dbReference>
<feature type="domain" description="PAC" evidence="3">
    <location>
        <begin position="207"/>
        <end position="259"/>
    </location>
</feature>
<keyword evidence="1" id="KW-0807">Transducer</keyword>
<dbReference type="PANTHER" id="PTHR24422">
    <property type="entry name" value="CHEMOTAXIS PROTEIN METHYLTRANSFERASE"/>
    <property type="match status" value="1"/>
</dbReference>